<gene>
    <name evidence="2" type="ordered locus">Hoch_3404</name>
</gene>
<dbReference type="PANTHER" id="PTHR31480">
    <property type="entry name" value="BIFUNCTIONAL LYCOPENE CYCLASE/PHYTOENE SYNTHASE"/>
    <property type="match status" value="1"/>
</dbReference>
<dbReference type="Pfam" id="PF00494">
    <property type="entry name" value="SQS_PSY"/>
    <property type="match status" value="1"/>
</dbReference>
<dbReference type="EMBL" id="CP001804">
    <property type="protein sequence ID" value="ACY15906.1"/>
    <property type="molecule type" value="Genomic_DNA"/>
</dbReference>
<dbReference type="HOGENOM" id="CLU_037269_1_1_7"/>
<dbReference type="InterPro" id="IPR019845">
    <property type="entry name" value="Squalene/phytoene_synthase_CS"/>
</dbReference>
<dbReference type="SFLD" id="SFLDG01018">
    <property type="entry name" value="Squalene/Phytoene_Synthase_Lik"/>
    <property type="match status" value="1"/>
</dbReference>
<dbReference type="GO" id="GO:0004311">
    <property type="term" value="F:geranylgeranyl diphosphate synthase activity"/>
    <property type="evidence" value="ECO:0007669"/>
    <property type="project" value="InterPro"/>
</dbReference>
<evidence type="ECO:0000313" key="2">
    <source>
        <dbReference type="EMBL" id="ACY15906.1"/>
    </source>
</evidence>
<evidence type="ECO:0000256" key="1">
    <source>
        <dbReference type="ARBA" id="ARBA00022679"/>
    </source>
</evidence>
<protein>
    <submittedName>
        <fullName evidence="2">Phytoene synthase</fullName>
        <ecNumber evidence="2">2.5.1.32</ecNumber>
    </submittedName>
</protein>
<dbReference type="SFLD" id="SFLDG01212">
    <property type="entry name" value="Phytoene_synthase_like"/>
    <property type="match status" value="1"/>
</dbReference>
<proteinExistence type="predicted"/>
<dbReference type="SUPFAM" id="SSF48576">
    <property type="entry name" value="Terpenoid synthases"/>
    <property type="match status" value="1"/>
</dbReference>
<reference evidence="2 3" key="1">
    <citation type="journal article" date="2010" name="Stand. Genomic Sci.">
        <title>Complete genome sequence of Haliangium ochraceum type strain (SMP-2).</title>
        <authorList>
            <consortium name="US DOE Joint Genome Institute (JGI-PGF)"/>
            <person name="Ivanova N."/>
            <person name="Daum C."/>
            <person name="Lang E."/>
            <person name="Abt B."/>
            <person name="Kopitz M."/>
            <person name="Saunders E."/>
            <person name="Lapidus A."/>
            <person name="Lucas S."/>
            <person name="Glavina Del Rio T."/>
            <person name="Nolan M."/>
            <person name="Tice H."/>
            <person name="Copeland A."/>
            <person name="Cheng J.F."/>
            <person name="Chen F."/>
            <person name="Bruce D."/>
            <person name="Goodwin L."/>
            <person name="Pitluck S."/>
            <person name="Mavromatis K."/>
            <person name="Pati A."/>
            <person name="Mikhailova N."/>
            <person name="Chen A."/>
            <person name="Palaniappan K."/>
            <person name="Land M."/>
            <person name="Hauser L."/>
            <person name="Chang Y.J."/>
            <person name="Jeffries C.D."/>
            <person name="Detter J.C."/>
            <person name="Brettin T."/>
            <person name="Rohde M."/>
            <person name="Goker M."/>
            <person name="Bristow J."/>
            <person name="Markowitz V."/>
            <person name="Eisen J.A."/>
            <person name="Hugenholtz P."/>
            <person name="Kyrpides N.C."/>
            <person name="Klenk H.P."/>
        </authorList>
    </citation>
    <scope>NUCLEOTIDE SEQUENCE [LARGE SCALE GENOMIC DNA]</scope>
    <source>
        <strain evidence="3">DSM 14365 / CIP 107738 / JCM 11303 / AJ 13395 / SMP-2</strain>
    </source>
</reference>
<dbReference type="EC" id="2.5.1.32" evidence="2"/>
<dbReference type="SFLD" id="SFLDS00005">
    <property type="entry name" value="Isoprenoid_Synthase_Type_I"/>
    <property type="match status" value="1"/>
</dbReference>
<keyword evidence="1 2" id="KW-0808">Transferase</keyword>
<dbReference type="KEGG" id="hoh:Hoch_3404"/>
<keyword evidence="3" id="KW-1185">Reference proteome</keyword>
<name>D0LV65_HALO1</name>
<dbReference type="PROSITE" id="PS01045">
    <property type="entry name" value="SQUALEN_PHYTOEN_SYN_2"/>
    <property type="match status" value="1"/>
</dbReference>
<dbReference type="eggNOG" id="COG1562">
    <property type="taxonomic scope" value="Bacteria"/>
</dbReference>
<dbReference type="InterPro" id="IPR002060">
    <property type="entry name" value="Squ/phyt_synthse"/>
</dbReference>
<dbReference type="Proteomes" id="UP000001880">
    <property type="component" value="Chromosome"/>
</dbReference>
<dbReference type="InterPro" id="IPR008949">
    <property type="entry name" value="Isoprenoid_synthase_dom_sf"/>
</dbReference>
<dbReference type="AlphaFoldDB" id="D0LV65"/>
<dbReference type="STRING" id="502025.Hoch_3404"/>
<evidence type="ECO:0000313" key="3">
    <source>
        <dbReference type="Proteomes" id="UP000001880"/>
    </source>
</evidence>
<dbReference type="Gene3D" id="1.10.600.10">
    <property type="entry name" value="Farnesyl Diphosphate Synthase"/>
    <property type="match status" value="1"/>
</dbReference>
<sequence>MKLWQKLAGRSQSNLYFAFAFLDRPQRSAIRDVYRFARAADDAADDPGAPADTLRRVRAWRRELDAVYAGHPRHPYGRRLARAVRRYRLPRSYFDTLLSGLERDCARPRMASWREVESYCETVAAPLAYLSLHILGASGAAAERYARDVGVAIQLANILRDIAEDAERGRVYLPGDELRAAGVAADEILARHMSPALGRVCQHQAERARTLIATARRGLDPATRRKLLVPEIWADVYLALLDELEASGFDVFRHRPYLQRRRKLALALRRWAATRA</sequence>
<organism evidence="2 3">
    <name type="scientific">Haliangium ochraceum (strain DSM 14365 / JCM 11303 / SMP-2)</name>
    <dbReference type="NCBI Taxonomy" id="502025"/>
    <lineage>
        <taxon>Bacteria</taxon>
        <taxon>Pseudomonadati</taxon>
        <taxon>Myxococcota</taxon>
        <taxon>Polyangia</taxon>
        <taxon>Haliangiales</taxon>
        <taxon>Kofleriaceae</taxon>
        <taxon>Haliangium</taxon>
    </lineage>
</organism>
<dbReference type="RefSeq" id="WP_012828506.1">
    <property type="nucleotide sequence ID" value="NC_013440.1"/>
</dbReference>
<dbReference type="InterPro" id="IPR044843">
    <property type="entry name" value="Trans_IPPS_bact-type"/>
</dbReference>
<accession>D0LV65</accession>
<dbReference type="GO" id="GO:0008299">
    <property type="term" value="P:isoprenoid biosynthetic process"/>
    <property type="evidence" value="ECO:0007669"/>
    <property type="project" value="UniProtKB-ARBA"/>
</dbReference>